<name>A0A6A6ZZP5_9PLEO</name>
<sequence length="400" mass="46576">MSDDSIYRPRASFHFMNLPADVQCLILSNVDLHTLKSLIKAIPSARQLYFKYSSSILQGSTALMGLQIRNLLLTVYSLVSTIKSVDTYPTPDLDDMGTFLKQNLDTEKPRRIDLIKSHPLGALQMMCEIDREVVGLARDYANDIYGNACRRDNPGAVLPPLQLSGTEFHRLKRAFYRLKLFGVLFYNYADRFHVDLKASYATFFTRLSLFEIDELVTAYQFALRVRHYFKSPSVHQGCLYSGSKPWTNSDPFNCEICRGLYTIHTGEEVVDSYPWMRRSAQPFWYTVHYDFIHYDGLWAESDLCRPFPIKAWCDMPEANEPSAGWSLWNEYYKCSNRRVSGQTYVNAFRILGYCFWDDKRLRGWGNMFGQAWVSEERRRSYHLWCTICRSQGSMGYCRHP</sequence>
<dbReference type="AlphaFoldDB" id="A0A6A6ZZP5"/>
<evidence type="ECO:0000313" key="1">
    <source>
        <dbReference type="EMBL" id="KAF2826128.1"/>
    </source>
</evidence>
<reference evidence="1" key="1">
    <citation type="journal article" date="2020" name="Stud. Mycol.">
        <title>101 Dothideomycetes genomes: a test case for predicting lifestyles and emergence of pathogens.</title>
        <authorList>
            <person name="Haridas S."/>
            <person name="Albert R."/>
            <person name="Binder M."/>
            <person name="Bloem J."/>
            <person name="Labutti K."/>
            <person name="Salamov A."/>
            <person name="Andreopoulos B."/>
            <person name="Baker S."/>
            <person name="Barry K."/>
            <person name="Bills G."/>
            <person name="Bluhm B."/>
            <person name="Cannon C."/>
            <person name="Castanera R."/>
            <person name="Culley D."/>
            <person name="Daum C."/>
            <person name="Ezra D."/>
            <person name="Gonzalez J."/>
            <person name="Henrissat B."/>
            <person name="Kuo A."/>
            <person name="Liang C."/>
            <person name="Lipzen A."/>
            <person name="Lutzoni F."/>
            <person name="Magnuson J."/>
            <person name="Mondo S."/>
            <person name="Nolan M."/>
            <person name="Ohm R."/>
            <person name="Pangilinan J."/>
            <person name="Park H.-J."/>
            <person name="Ramirez L."/>
            <person name="Alfaro M."/>
            <person name="Sun H."/>
            <person name="Tritt A."/>
            <person name="Yoshinaga Y."/>
            <person name="Zwiers L.-H."/>
            <person name="Turgeon B."/>
            <person name="Goodwin S."/>
            <person name="Spatafora J."/>
            <person name="Crous P."/>
            <person name="Grigoriev I."/>
        </authorList>
    </citation>
    <scope>NUCLEOTIDE SEQUENCE</scope>
    <source>
        <strain evidence="1">CBS 113818</strain>
    </source>
</reference>
<proteinExistence type="predicted"/>
<keyword evidence="2" id="KW-1185">Reference proteome</keyword>
<dbReference type="OrthoDB" id="3943306at2759"/>
<accession>A0A6A6ZZP5</accession>
<organism evidence="1 2">
    <name type="scientific">Ophiobolus disseminans</name>
    <dbReference type="NCBI Taxonomy" id="1469910"/>
    <lineage>
        <taxon>Eukaryota</taxon>
        <taxon>Fungi</taxon>
        <taxon>Dikarya</taxon>
        <taxon>Ascomycota</taxon>
        <taxon>Pezizomycotina</taxon>
        <taxon>Dothideomycetes</taxon>
        <taxon>Pleosporomycetidae</taxon>
        <taxon>Pleosporales</taxon>
        <taxon>Pleosporineae</taxon>
        <taxon>Phaeosphaeriaceae</taxon>
        <taxon>Ophiobolus</taxon>
    </lineage>
</organism>
<gene>
    <name evidence="1" type="ORF">CC86DRAFT_406425</name>
</gene>
<evidence type="ECO:0000313" key="2">
    <source>
        <dbReference type="Proteomes" id="UP000799424"/>
    </source>
</evidence>
<dbReference type="EMBL" id="MU006226">
    <property type="protein sequence ID" value="KAF2826128.1"/>
    <property type="molecule type" value="Genomic_DNA"/>
</dbReference>
<dbReference type="Proteomes" id="UP000799424">
    <property type="component" value="Unassembled WGS sequence"/>
</dbReference>
<protein>
    <submittedName>
        <fullName evidence="1">Uncharacterized protein</fullName>
    </submittedName>
</protein>